<keyword evidence="5" id="KW-1185">Reference proteome</keyword>
<comment type="similarity">
    <text evidence="1">Belongs to the LytR/CpsA/Psr (LCP) family.</text>
</comment>
<gene>
    <name evidence="3" type="ORF">PV399_25960</name>
    <name evidence="4" type="ORF">PV666_05295</name>
</gene>
<dbReference type="NCBIfam" id="TIGR00350">
    <property type="entry name" value="lytR_cpsA_psr"/>
    <property type="match status" value="1"/>
</dbReference>
<dbReference type="AlphaFoldDB" id="A0AAP6EHG4"/>
<evidence type="ECO:0000313" key="5">
    <source>
        <dbReference type="Proteomes" id="UP001272987"/>
    </source>
</evidence>
<accession>A0AAP6EHG4</accession>
<dbReference type="InterPro" id="IPR050922">
    <property type="entry name" value="LytR/CpsA/Psr_CW_biosynth"/>
</dbReference>
<evidence type="ECO:0000313" key="6">
    <source>
        <dbReference type="Proteomes" id="UP001282288"/>
    </source>
</evidence>
<dbReference type="Gene3D" id="3.40.630.190">
    <property type="entry name" value="LCP protein"/>
    <property type="match status" value="1"/>
</dbReference>
<dbReference type="EMBL" id="JARAWP010000003">
    <property type="protein sequence ID" value="MDX3017296.1"/>
    <property type="molecule type" value="Genomic_DNA"/>
</dbReference>
<dbReference type="EMBL" id="JARAWC010000019">
    <property type="protein sequence ID" value="MDX2963137.1"/>
    <property type="molecule type" value="Genomic_DNA"/>
</dbReference>
<dbReference type="PANTHER" id="PTHR33392:SF6">
    <property type="entry name" value="POLYISOPRENYL-TEICHOIC ACID--PEPTIDOGLYCAN TEICHOIC ACID TRANSFERASE TAGU"/>
    <property type="match status" value="1"/>
</dbReference>
<protein>
    <submittedName>
        <fullName evidence="3">LCP family protein</fullName>
    </submittedName>
</protein>
<name>A0AAP6EHG4_9ACTN</name>
<evidence type="ECO:0000313" key="4">
    <source>
        <dbReference type="EMBL" id="MDX3017296.1"/>
    </source>
</evidence>
<organism evidence="3 6">
    <name type="scientific">Streptomyces acidiscabies</name>
    <dbReference type="NCBI Taxonomy" id="42234"/>
    <lineage>
        <taxon>Bacteria</taxon>
        <taxon>Bacillati</taxon>
        <taxon>Actinomycetota</taxon>
        <taxon>Actinomycetes</taxon>
        <taxon>Kitasatosporales</taxon>
        <taxon>Streptomycetaceae</taxon>
        <taxon>Streptomyces</taxon>
    </lineage>
</organism>
<feature type="domain" description="Cell envelope-related transcriptional attenuator" evidence="2">
    <location>
        <begin position="86"/>
        <end position="236"/>
    </location>
</feature>
<comment type="caution">
    <text evidence="3">The sequence shown here is derived from an EMBL/GenBank/DDBJ whole genome shotgun (WGS) entry which is preliminary data.</text>
</comment>
<sequence length="356" mass="38747">MTSDRASNSSERNLSPLLRPSRRRLACTAVVLTTTGTLLAGAALPAAHSAPRRPLNILVLGTDERDTITAAEKRRFHAGGEPCGCSDAMMLVHLSARRDRISVVGLPRDSFATIPAYRDDAGRTRRAHPAKLNSAYQEGGPELAVKTVAAMTGVRIDKYLQVDFRRFMDTVNQVGGVEVCTPRRLRDSATKMDLRPGRHRLSGGPALQYVRSRHFDGSADLGRIQRQQRFLVQALRGLQARRLLADPVRTVKWARTLLGSGPQGFGVSELVRLAGELRTVPVGATEFTTVPIAGFNPVRRDVGSTLAWDKSKARAVFSKVAKDQPLLVKRANPRPKDPPNLVGAPVPVRGSAYACK</sequence>
<evidence type="ECO:0000313" key="3">
    <source>
        <dbReference type="EMBL" id="MDX2963137.1"/>
    </source>
</evidence>
<proteinExistence type="inferred from homology"/>
<dbReference type="InterPro" id="IPR004474">
    <property type="entry name" value="LytR_CpsA_psr"/>
</dbReference>
<dbReference type="Proteomes" id="UP001272987">
    <property type="component" value="Unassembled WGS sequence"/>
</dbReference>
<evidence type="ECO:0000259" key="2">
    <source>
        <dbReference type="Pfam" id="PF03816"/>
    </source>
</evidence>
<reference evidence="3 5" key="1">
    <citation type="journal article" date="2023" name="Microb. Genom.">
        <title>Mesoterricola silvestris gen. nov., sp. nov., Mesoterricola sediminis sp. nov., Geothrix oryzae sp. nov., Geothrix edaphica sp. nov., Geothrix rubra sp. nov., and Geothrix limicola sp. nov., six novel members of Acidobacteriota isolated from soils.</title>
        <authorList>
            <person name="Weisberg A.J."/>
            <person name="Pearce E."/>
            <person name="Kramer C.G."/>
            <person name="Chang J.H."/>
            <person name="Clarke C.R."/>
        </authorList>
    </citation>
    <scope>NUCLEOTIDE SEQUENCE</scope>
    <source>
        <strain evidence="4 5">NB05-1H</strain>
        <strain evidence="3">NRRL_B-16521</strain>
    </source>
</reference>
<dbReference type="GeneID" id="69806120"/>
<evidence type="ECO:0000256" key="1">
    <source>
        <dbReference type="ARBA" id="ARBA00006068"/>
    </source>
</evidence>
<dbReference type="Pfam" id="PF03816">
    <property type="entry name" value="LytR_cpsA_psr"/>
    <property type="match status" value="1"/>
</dbReference>
<dbReference type="RefSeq" id="WP_010355664.1">
    <property type="nucleotide sequence ID" value="NZ_CP122369.1"/>
</dbReference>
<dbReference type="Proteomes" id="UP001282288">
    <property type="component" value="Unassembled WGS sequence"/>
</dbReference>
<dbReference type="PANTHER" id="PTHR33392">
    <property type="entry name" value="POLYISOPRENYL-TEICHOIC ACID--PEPTIDOGLYCAN TEICHOIC ACID TRANSFERASE TAGU"/>
    <property type="match status" value="1"/>
</dbReference>